<dbReference type="SUPFAM" id="SSF81665">
    <property type="entry name" value="Calcium ATPase, transmembrane domain M"/>
    <property type="match status" value="1"/>
</dbReference>
<dbReference type="PROSITE" id="PS00154">
    <property type="entry name" value="ATPASE_E1_E2"/>
    <property type="match status" value="1"/>
</dbReference>
<dbReference type="Gene3D" id="3.40.1110.10">
    <property type="entry name" value="Calcium-transporting ATPase, cytoplasmic domain N"/>
    <property type="match status" value="1"/>
</dbReference>
<dbReference type="InterPro" id="IPR023299">
    <property type="entry name" value="ATPase_P-typ_cyto_dom_N"/>
</dbReference>
<keyword evidence="11 14" id="KW-1133">Transmembrane helix</keyword>
<keyword evidence="17" id="KW-1185">Reference proteome</keyword>
<reference evidence="16 17" key="1">
    <citation type="submission" date="2016-02" db="EMBL/GenBank/DDBJ databases">
        <title>Anaerosporomusa subterraneum gen. nov., sp. nov., a spore-forming obligate anaerobe isolated from saprolite.</title>
        <authorList>
            <person name="Choi J.K."/>
            <person name="Shah M."/>
            <person name="Yee N."/>
        </authorList>
    </citation>
    <scope>NUCLEOTIDE SEQUENCE [LARGE SCALE GENOMIC DNA]</scope>
    <source>
        <strain evidence="16 17">RU4</strain>
    </source>
</reference>
<dbReference type="Pfam" id="PF13246">
    <property type="entry name" value="Cation_ATPase"/>
    <property type="match status" value="1"/>
</dbReference>
<dbReference type="GO" id="GO:0005391">
    <property type="term" value="F:P-type sodium:potassium-exchanging transporter activity"/>
    <property type="evidence" value="ECO:0007669"/>
    <property type="project" value="TreeGrafter"/>
</dbReference>
<dbReference type="SUPFAM" id="SSF56784">
    <property type="entry name" value="HAD-like"/>
    <property type="match status" value="1"/>
</dbReference>
<dbReference type="GO" id="GO:0005524">
    <property type="term" value="F:ATP binding"/>
    <property type="evidence" value="ECO:0007669"/>
    <property type="project" value="UniProtKB-KW"/>
</dbReference>
<keyword evidence="7" id="KW-0479">Metal-binding</keyword>
<evidence type="ECO:0000256" key="13">
    <source>
        <dbReference type="ARBA" id="ARBA00048694"/>
    </source>
</evidence>
<dbReference type="SFLD" id="SFLDS00003">
    <property type="entry name" value="Haloacid_Dehalogenase"/>
    <property type="match status" value="1"/>
</dbReference>
<comment type="catalytic activity">
    <reaction evidence="13">
        <text>Ca(2+)(in) + ATP + H2O = Ca(2+)(out) + ADP + phosphate + H(+)</text>
        <dbReference type="Rhea" id="RHEA:18105"/>
        <dbReference type="ChEBI" id="CHEBI:15377"/>
        <dbReference type="ChEBI" id="CHEBI:15378"/>
        <dbReference type="ChEBI" id="CHEBI:29108"/>
        <dbReference type="ChEBI" id="CHEBI:30616"/>
        <dbReference type="ChEBI" id="CHEBI:43474"/>
        <dbReference type="ChEBI" id="CHEBI:456216"/>
        <dbReference type="EC" id="7.2.2.10"/>
    </reaction>
</comment>
<feature type="transmembrane region" description="Helical" evidence="14">
    <location>
        <begin position="246"/>
        <end position="266"/>
    </location>
</feature>
<dbReference type="SUPFAM" id="SSF81653">
    <property type="entry name" value="Calcium ATPase, transduction domain A"/>
    <property type="match status" value="1"/>
</dbReference>
<dbReference type="InterPro" id="IPR023214">
    <property type="entry name" value="HAD_sf"/>
</dbReference>
<keyword evidence="5" id="KW-0813">Transport</keyword>
<dbReference type="InterPro" id="IPR006068">
    <property type="entry name" value="ATPase_P-typ_cation-transptr_C"/>
</dbReference>
<dbReference type="InterPro" id="IPR001757">
    <property type="entry name" value="P_typ_ATPase"/>
</dbReference>
<proteinExistence type="inferred from homology"/>
<dbReference type="Gene3D" id="2.70.150.10">
    <property type="entry name" value="Calcium-transporting ATPase, cytoplasmic transduction domain A"/>
    <property type="match status" value="1"/>
</dbReference>
<gene>
    <name evidence="16" type="ORF">AXX12_17460</name>
</gene>
<evidence type="ECO:0000313" key="16">
    <source>
        <dbReference type="EMBL" id="KYZ77846.1"/>
    </source>
</evidence>
<feature type="transmembrane region" description="Helical" evidence="14">
    <location>
        <begin position="779"/>
        <end position="801"/>
    </location>
</feature>
<evidence type="ECO:0000256" key="5">
    <source>
        <dbReference type="ARBA" id="ARBA00022568"/>
    </source>
</evidence>
<name>A0A154BV45_ANASB</name>
<evidence type="ECO:0000256" key="8">
    <source>
        <dbReference type="ARBA" id="ARBA00022741"/>
    </source>
</evidence>
<feature type="transmembrane region" description="Helical" evidence="14">
    <location>
        <begin position="278"/>
        <end position="305"/>
    </location>
</feature>
<dbReference type="InterPro" id="IPR036412">
    <property type="entry name" value="HAD-like_sf"/>
</dbReference>
<protein>
    <recommendedName>
        <fullName evidence="3">P-type Ca(2+) transporter</fullName>
        <ecNumber evidence="3">7.2.2.10</ecNumber>
    </recommendedName>
</protein>
<evidence type="ECO:0000256" key="6">
    <source>
        <dbReference type="ARBA" id="ARBA00022692"/>
    </source>
</evidence>
<evidence type="ECO:0000256" key="12">
    <source>
        <dbReference type="ARBA" id="ARBA00023136"/>
    </source>
</evidence>
<dbReference type="GO" id="GO:0030007">
    <property type="term" value="P:intracellular potassium ion homeostasis"/>
    <property type="evidence" value="ECO:0007669"/>
    <property type="project" value="TreeGrafter"/>
</dbReference>
<feature type="transmembrane region" description="Helical" evidence="14">
    <location>
        <begin position="83"/>
        <end position="103"/>
    </location>
</feature>
<keyword evidence="6 14" id="KW-0812">Transmembrane</keyword>
<keyword evidence="9" id="KW-0067">ATP-binding</keyword>
<dbReference type="FunFam" id="3.40.50.1000:FF:000028">
    <property type="entry name" value="Calcium-transporting P-type ATPase, putative"/>
    <property type="match status" value="1"/>
</dbReference>
<dbReference type="GO" id="GO:0005886">
    <property type="term" value="C:plasma membrane"/>
    <property type="evidence" value="ECO:0007669"/>
    <property type="project" value="UniProtKB-SubCell"/>
</dbReference>
<dbReference type="Pfam" id="PF00689">
    <property type="entry name" value="Cation_ATPase_C"/>
    <property type="match status" value="1"/>
</dbReference>
<dbReference type="EMBL" id="LSGP01000006">
    <property type="protein sequence ID" value="KYZ77846.1"/>
    <property type="molecule type" value="Genomic_DNA"/>
</dbReference>
<dbReference type="FunFam" id="2.70.150.10:FF:000016">
    <property type="entry name" value="Calcium-transporting P-type ATPase putative"/>
    <property type="match status" value="1"/>
</dbReference>
<evidence type="ECO:0000256" key="11">
    <source>
        <dbReference type="ARBA" id="ARBA00022989"/>
    </source>
</evidence>
<comment type="subcellular location">
    <subcellularLocation>
        <location evidence="1">Cell membrane</location>
        <topology evidence="1">Multi-pass membrane protein</topology>
    </subcellularLocation>
</comment>
<comment type="similarity">
    <text evidence="2">Belongs to the cation transport ATPase (P-type) (TC 3.A.3) family. Type IIA subfamily.</text>
</comment>
<dbReference type="FunFam" id="3.40.50.1000:FF:000001">
    <property type="entry name" value="Phospholipid-transporting ATPase IC"/>
    <property type="match status" value="1"/>
</dbReference>
<dbReference type="GO" id="GO:1990573">
    <property type="term" value="P:potassium ion import across plasma membrane"/>
    <property type="evidence" value="ECO:0007669"/>
    <property type="project" value="TreeGrafter"/>
</dbReference>
<accession>A0A154BV45</accession>
<keyword evidence="4" id="KW-1003">Cell membrane</keyword>
<dbReference type="Pfam" id="PF00690">
    <property type="entry name" value="Cation_ATPase_N"/>
    <property type="match status" value="1"/>
</dbReference>
<evidence type="ECO:0000256" key="2">
    <source>
        <dbReference type="ARBA" id="ARBA00005675"/>
    </source>
</evidence>
<evidence type="ECO:0000313" key="17">
    <source>
        <dbReference type="Proteomes" id="UP000076268"/>
    </source>
</evidence>
<dbReference type="OrthoDB" id="9760802at2"/>
<dbReference type="InterPro" id="IPR044492">
    <property type="entry name" value="P_typ_ATPase_HD_dom"/>
</dbReference>
<keyword evidence="8" id="KW-0547">Nucleotide-binding</keyword>
<comment type="caution">
    <text evidence="16">The sequence shown here is derived from an EMBL/GenBank/DDBJ whole genome shotgun (WGS) entry which is preliminary data.</text>
</comment>
<dbReference type="PRINTS" id="PR00119">
    <property type="entry name" value="CATATPASE"/>
</dbReference>
<keyword evidence="12 14" id="KW-0472">Membrane</keyword>
<dbReference type="CDD" id="cd02089">
    <property type="entry name" value="P-type_ATPase_Ca_prok"/>
    <property type="match status" value="1"/>
</dbReference>
<dbReference type="InterPro" id="IPR059000">
    <property type="entry name" value="ATPase_P-type_domA"/>
</dbReference>
<dbReference type="GO" id="GO:0005388">
    <property type="term" value="F:P-type calcium transporter activity"/>
    <property type="evidence" value="ECO:0007669"/>
    <property type="project" value="UniProtKB-EC"/>
</dbReference>
<dbReference type="SFLD" id="SFLDG00002">
    <property type="entry name" value="C1.7:_P-type_atpase_like"/>
    <property type="match status" value="1"/>
</dbReference>
<dbReference type="STRING" id="1794912.AXX12_17460"/>
<dbReference type="InterPro" id="IPR004014">
    <property type="entry name" value="ATPase_P-typ_cation-transptr_N"/>
</dbReference>
<evidence type="ECO:0000256" key="1">
    <source>
        <dbReference type="ARBA" id="ARBA00004651"/>
    </source>
</evidence>
<dbReference type="NCBIfam" id="TIGR01494">
    <property type="entry name" value="ATPase_P-type"/>
    <property type="match status" value="3"/>
</dbReference>
<evidence type="ECO:0000256" key="10">
    <source>
        <dbReference type="ARBA" id="ARBA00022967"/>
    </source>
</evidence>
<dbReference type="InterPro" id="IPR050510">
    <property type="entry name" value="Cation_transp_ATPase_P-type"/>
</dbReference>
<dbReference type="Pfam" id="PF08282">
    <property type="entry name" value="Hydrolase_3"/>
    <property type="match status" value="1"/>
</dbReference>
<organism evidence="16 17">
    <name type="scientific">Anaerosporomusa subterranea</name>
    <dbReference type="NCBI Taxonomy" id="1794912"/>
    <lineage>
        <taxon>Bacteria</taxon>
        <taxon>Bacillati</taxon>
        <taxon>Bacillota</taxon>
        <taxon>Negativicutes</taxon>
        <taxon>Acetonemataceae</taxon>
        <taxon>Anaerosporomusa</taxon>
    </lineage>
</organism>
<feature type="transmembrane region" description="Helical" evidence="14">
    <location>
        <begin position="848"/>
        <end position="868"/>
    </location>
</feature>
<dbReference type="InterPro" id="IPR018303">
    <property type="entry name" value="ATPase_P-typ_P_site"/>
</dbReference>
<dbReference type="RefSeq" id="WP_066237741.1">
    <property type="nucleotide sequence ID" value="NZ_LSGP01000006.1"/>
</dbReference>
<feature type="transmembrane region" description="Helical" evidence="14">
    <location>
        <begin position="702"/>
        <end position="727"/>
    </location>
</feature>
<keyword evidence="5" id="KW-0106">Calcium</keyword>
<dbReference type="GO" id="GO:0036376">
    <property type="term" value="P:sodium ion export across plasma membrane"/>
    <property type="evidence" value="ECO:0007669"/>
    <property type="project" value="TreeGrafter"/>
</dbReference>
<keyword evidence="5" id="KW-0109">Calcium transport</keyword>
<dbReference type="SUPFAM" id="SSF81660">
    <property type="entry name" value="Metal cation-transporting ATPase, ATP-binding domain N"/>
    <property type="match status" value="1"/>
</dbReference>
<dbReference type="GO" id="GO:0006883">
    <property type="term" value="P:intracellular sodium ion homeostasis"/>
    <property type="evidence" value="ECO:0007669"/>
    <property type="project" value="TreeGrafter"/>
</dbReference>
<sequence length="913" mass="99136">MKNQWYKLTADAVVSELQSDLSQGLSTGEAARRLAQYGYNELKEKPHEPLWRKFLNQFKDFLVLILIAASIISALVGEPADSLVIIAIVLLNAALGVFQEAKAEKALDALKRMSAPHSKVIRDGHVTVIPSRELVQGDIILLDAGDYIPADVRILESFNLKVQEASLTGESVPVEKEDRQLDGEPALADRVNMGFMSTVTTYGRGKAIVIGTAMNTEIGKIATMLQDVAEEKTPLQKKLESFGKGLGFACLVVCAVVFVMGIWGGMRDGTLSTAEIQLMFMTSISLAVAAIPEGLPTVVTIVLALGMQRMAKKNSIMKKLHAVETLGSVSVICSDKTGTLTQNQMTVVKAFAGGKLFALSGEGYCPEGQLTCNNVPIDLAVEPDFALLLRGSALCNDAQLDYIPEQNAWSIVGDPTEGALVVAARKGGYEQEALTSQFPRVQEIPFDSARKMMTTLHQRQENLRTCTKGAPDVLLSRCAYIAINGTSRPLTDADKEVIQAANREMASQALRVLAVAYRDFDAVPDMTKAEDIESNLVFIGLLGMIDPPRTEAKEAVALCKTAGIRAVMITGDHPDTAFAIAKELGIVDHPDQVRTGRDLDSMSPEELQRAVQTANVFARVSPEHKVAIVETLRSNMQIVAMTGDGVNDAPALKRADIGVAMGITGTDVTKETADMIVTDDNFATIVTAVEEGRVIYANIKKFVYFLLACNASEVLTIFFAILFGWAIPLLPIQLLWVNLVTDAFPALALGMEKKEPDVMNQKPRDPAEPLLTRNLKIMIAVQSAAIAVTVLGAFRYGLAVYNGDLEIARTFAFITLITTQIVCAYNARSEHYSPFALGVFSNKYLNAGVTLSFVLLLLSLYGPLHVIFKTIEPTLTEWMLIVPITFIPFIATEVTKWILNSSAKAKESNRVSA</sequence>
<dbReference type="GO" id="GO:0016887">
    <property type="term" value="F:ATP hydrolysis activity"/>
    <property type="evidence" value="ECO:0007669"/>
    <property type="project" value="InterPro"/>
</dbReference>
<feature type="transmembrane region" description="Helical" evidence="14">
    <location>
        <begin position="880"/>
        <end position="899"/>
    </location>
</feature>
<keyword evidence="5" id="KW-0406">Ion transport</keyword>
<dbReference type="EC" id="7.2.2.10" evidence="3"/>
<evidence type="ECO:0000256" key="14">
    <source>
        <dbReference type="SAM" id="Phobius"/>
    </source>
</evidence>
<dbReference type="Proteomes" id="UP000076268">
    <property type="component" value="Unassembled WGS sequence"/>
</dbReference>
<dbReference type="Gene3D" id="3.40.50.1000">
    <property type="entry name" value="HAD superfamily/HAD-like"/>
    <property type="match status" value="1"/>
</dbReference>
<dbReference type="PANTHER" id="PTHR43294">
    <property type="entry name" value="SODIUM/POTASSIUM-TRANSPORTING ATPASE SUBUNIT ALPHA"/>
    <property type="match status" value="1"/>
</dbReference>
<feature type="transmembrane region" description="Helical" evidence="14">
    <location>
        <begin position="61"/>
        <end position="77"/>
    </location>
</feature>
<dbReference type="InterPro" id="IPR023298">
    <property type="entry name" value="ATPase_P-typ_TM_dom_sf"/>
</dbReference>
<dbReference type="GO" id="GO:1902600">
    <property type="term" value="P:proton transmembrane transport"/>
    <property type="evidence" value="ECO:0007669"/>
    <property type="project" value="TreeGrafter"/>
</dbReference>
<dbReference type="AlphaFoldDB" id="A0A154BV45"/>
<evidence type="ECO:0000256" key="9">
    <source>
        <dbReference type="ARBA" id="ARBA00022840"/>
    </source>
</evidence>
<evidence type="ECO:0000259" key="15">
    <source>
        <dbReference type="SMART" id="SM00831"/>
    </source>
</evidence>
<dbReference type="SMART" id="SM00831">
    <property type="entry name" value="Cation_ATPase_N"/>
    <property type="match status" value="1"/>
</dbReference>
<evidence type="ECO:0000256" key="3">
    <source>
        <dbReference type="ARBA" id="ARBA00012790"/>
    </source>
</evidence>
<dbReference type="PRINTS" id="PR00120">
    <property type="entry name" value="HATPASE"/>
</dbReference>
<evidence type="ECO:0000256" key="7">
    <source>
        <dbReference type="ARBA" id="ARBA00022723"/>
    </source>
</evidence>
<dbReference type="InterPro" id="IPR008250">
    <property type="entry name" value="ATPase_P-typ_transduc_dom_A_sf"/>
</dbReference>
<keyword evidence="10" id="KW-1278">Translocase</keyword>
<dbReference type="Gene3D" id="1.20.1110.10">
    <property type="entry name" value="Calcium-transporting ATPase, transmembrane domain"/>
    <property type="match status" value="1"/>
</dbReference>
<dbReference type="Pfam" id="PF00122">
    <property type="entry name" value="E1-E2_ATPase"/>
    <property type="match status" value="1"/>
</dbReference>
<feature type="domain" description="Cation-transporting P-type ATPase N-terminal" evidence="15">
    <location>
        <begin position="4"/>
        <end position="78"/>
    </location>
</feature>
<evidence type="ECO:0000256" key="4">
    <source>
        <dbReference type="ARBA" id="ARBA00022475"/>
    </source>
</evidence>
<dbReference type="GO" id="GO:0046872">
    <property type="term" value="F:metal ion binding"/>
    <property type="evidence" value="ECO:0007669"/>
    <property type="project" value="UniProtKB-KW"/>
</dbReference>
<dbReference type="SFLD" id="SFLDF00027">
    <property type="entry name" value="p-type_atpase"/>
    <property type="match status" value="1"/>
</dbReference>
<dbReference type="PANTHER" id="PTHR43294:SF20">
    <property type="entry name" value="P-TYPE ATPASE"/>
    <property type="match status" value="1"/>
</dbReference>